<feature type="transmembrane region" description="Helical" evidence="3">
    <location>
        <begin position="15"/>
        <end position="33"/>
    </location>
</feature>
<reference evidence="4" key="1">
    <citation type="submission" date="2021-01" db="EMBL/GenBank/DDBJ databases">
        <authorList>
            <person name="Corre E."/>
            <person name="Pelletier E."/>
            <person name="Niang G."/>
            <person name="Scheremetjew M."/>
            <person name="Finn R."/>
            <person name="Kale V."/>
            <person name="Holt S."/>
            <person name="Cochrane G."/>
            <person name="Meng A."/>
            <person name="Brown T."/>
            <person name="Cohen L."/>
        </authorList>
    </citation>
    <scope>NUCLEOTIDE SEQUENCE</scope>
    <source>
        <strain evidence="4">10249 10 AB</strain>
    </source>
</reference>
<keyword evidence="3" id="KW-1133">Transmembrane helix</keyword>
<dbReference type="Pfam" id="PF00300">
    <property type="entry name" value="His_Phos_1"/>
    <property type="match status" value="1"/>
</dbReference>
<feature type="binding site" evidence="2">
    <location>
        <position position="149"/>
    </location>
    <ligand>
        <name>substrate</name>
    </ligand>
</feature>
<dbReference type="PANTHER" id="PTHR46192">
    <property type="entry name" value="BROAD-RANGE ACID PHOSPHATASE DET1"/>
    <property type="match status" value="1"/>
</dbReference>
<feature type="binding site" evidence="2">
    <location>
        <begin position="84"/>
        <end position="91"/>
    </location>
    <ligand>
        <name>substrate</name>
    </ligand>
</feature>
<name>A0A7S4AVF1_9STRA</name>
<evidence type="ECO:0000256" key="1">
    <source>
        <dbReference type="PIRSR" id="PIRSR613078-1"/>
    </source>
</evidence>
<dbReference type="EMBL" id="HBIX01031322">
    <property type="protein sequence ID" value="CAE0727994.1"/>
    <property type="molecule type" value="Transcribed_RNA"/>
</dbReference>
<dbReference type="AlphaFoldDB" id="A0A7S4AVF1"/>
<dbReference type="PROSITE" id="PS51257">
    <property type="entry name" value="PROKAR_LIPOPROTEIN"/>
    <property type="match status" value="1"/>
</dbReference>
<dbReference type="InterPro" id="IPR013078">
    <property type="entry name" value="His_Pase_superF_clade-1"/>
</dbReference>
<feature type="active site" description="Tele-phosphohistidine intermediate" evidence="1">
    <location>
        <position position="85"/>
    </location>
</feature>
<sequence length="382" mass="44287">MVKNTASSTTRTNTIAWLVVGTVIGCLTGLLLLEKKRNREKSSREKSGKGEEQGYQNFQWCHYEHCGGLQEKRKRLPELVILLRHGESEANADHTLWRTKPDNQIKLTDTGIQQSKEAGRRIEALFESYEKETSTSIKRVQIHVSPFERTLQTIAAAIPYFEHRVVQTLPESRIREQETGNFSKRNVDSFREEQLKVGRFWYRFPTGESGADVYDRVKSWWFESILTTNEQVGYDHVDAIVVVTHSLSMRFVLMQLYNWSPTTFHSVWSSGVCDMYVLRKDLNKRGTSPYDLDRQRGDMPRSSMDMSLRLKQGRNVSDTSELSVEERIYRLHDYLDVPPPRMRHIGVIKQKLAEEYPKLDANAIDTISFELNGTALNEEQEF</sequence>
<evidence type="ECO:0000256" key="2">
    <source>
        <dbReference type="PIRSR" id="PIRSR613078-2"/>
    </source>
</evidence>
<keyword evidence="3" id="KW-0472">Membrane</keyword>
<dbReference type="SUPFAM" id="SSF53254">
    <property type="entry name" value="Phosphoglycerate mutase-like"/>
    <property type="match status" value="1"/>
</dbReference>
<dbReference type="CDD" id="cd07067">
    <property type="entry name" value="HP_PGM_like"/>
    <property type="match status" value="1"/>
</dbReference>
<protein>
    <submittedName>
        <fullName evidence="4">Uncharacterized protein</fullName>
    </submittedName>
</protein>
<keyword evidence="3" id="KW-0812">Transmembrane</keyword>
<organism evidence="4">
    <name type="scientific">Pseudo-nitzschia australis</name>
    <dbReference type="NCBI Taxonomy" id="44445"/>
    <lineage>
        <taxon>Eukaryota</taxon>
        <taxon>Sar</taxon>
        <taxon>Stramenopiles</taxon>
        <taxon>Ochrophyta</taxon>
        <taxon>Bacillariophyta</taxon>
        <taxon>Bacillariophyceae</taxon>
        <taxon>Bacillariophycidae</taxon>
        <taxon>Bacillariales</taxon>
        <taxon>Bacillariaceae</taxon>
        <taxon>Pseudo-nitzschia</taxon>
    </lineage>
</organism>
<dbReference type="InterPro" id="IPR052765">
    <property type="entry name" value="PGM-Related"/>
</dbReference>
<accession>A0A7S4AVF1</accession>
<evidence type="ECO:0000313" key="4">
    <source>
        <dbReference type="EMBL" id="CAE0727994.1"/>
    </source>
</evidence>
<evidence type="ECO:0000256" key="3">
    <source>
        <dbReference type="SAM" id="Phobius"/>
    </source>
</evidence>
<dbReference type="InterPro" id="IPR029033">
    <property type="entry name" value="His_PPase_superfam"/>
</dbReference>
<gene>
    <name evidence="4" type="ORF">PAUS00366_LOCUS20778</name>
</gene>
<dbReference type="Gene3D" id="3.40.50.1240">
    <property type="entry name" value="Phosphoglycerate mutase-like"/>
    <property type="match status" value="1"/>
</dbReference>
<dbReference type="SMART" id="SM00855">
    <property type="entry name" value="PGAM"/>
    <property type="match status" value="1"/>
</dbReference>
<feature type="active site" description="Proton donor/acceptor" evidence="1">
    <location>
        <position position="176"/>
    </location>
</feature>
<proteinExistence type="predicted"/>